<feature type="region of interest" description="Disordered" evidence="5">
    <location>
        <begin position="221"/>
        <end position="344"/>
    </location>
</feature>
<dbReference type="PANTHER" id="PTHR33680">
    <property type="entry name" value="OS07G0190500 PROTEIN"/>
    <property type="match status" value="1"/>
</dbReference>
<dbReference type="GO" id="GO:0008270">
    <property type="term" value="F:zinc ion binding"/>
    <property type="evidence" value="ECO:0007669"/>
    <property type="project" value="UniProtKB-KW"/>
</dbReference>
<dbReference type="Pfam" id="PF06839">
    <property type="entry name" value="Zn_ribbon_GRF"/>
    <property type="match status" value="1"/>
</dbReference>
<keyword evidence="1" id="KW-0479">Metal-binding</keyword>
<protein>
    <recommendedName>
        <fullName evidence="6">GRF-type domain-containing protein</fullName>
    </recommendedName>
</protein>
<dbReference type="PANTHER" id="PTHR33680:SF1">
    <property type="entry name" value="OS05G0489500 PROTEIN"/>
    <property type="match status" value="1"/>
</dbReference>
<dbReference type="STRING" id="1658172.A0A1B7NQV3"/>
<accession>A0A1B7NQV3</accession>
<dbReference type="OrthoDB" id="430051at2759"/>
<comment type="caution">
    <text evidence="7">The sequence shown here is derived from an EMBL/GenBank/DDBJ whole genome shotgun (WGS) entry which is preliminary data.</text>
</comment>
<dbReference type="PROSITE" id="PS51999">
    <property type="entry name" value="ZF_GRF"/>
    <property type="match status" value="1"/>
</dbReference>
<evidence type="ECO:0000313" key="7">
    <source>
        <dbReference type="EMBL" id="OAX78990.1"/>
    </source>
</evidence>
<dbReference type="Proteomes" id="UP000091918">
    <property type="component" value="Unassembled WGS sequence"/>
</dbReference>
<keyword evidence="3" id="KW-0862">Zinc</keyword>
<name>A0A1B7NQV3_9EURO</name>
<evidence type="ECO:0000256" key="2">
    <source>
        <dbReference type="ARBA" id="ARBA00022771"/>
    </source>
</evidence>
<feature type="region of interest" description="Disordered" evidence="5">
    <location>
        <begin position="369"/>
        <end position="399"/>
    </location>
</feature>
<evidence type="ECO:0000256" key="1">
    <source>
        <dbReference type="ARBA" id="ARBA00022723"/>
    </source>
</evidence>
<reference evidence="7 8" key="1">
    <citation type="submission" date="2015-07" db="EMBL/GenBank/DDBJ databases">
        <title>Emmonsia species relationships and genome sequence.</title>
        <authorList>
            <person name="Cuomo C.A."/>
            <person name="Schwartz I.S."/>
            <person name="Kenyon C."/>
            <person name="de Hoog G.S."/>
            <person name="Govender N.P."/>
            <person name="Botha A."/>
            <person name="Moreno L."/>
            <person name="de Vries M."/>
            <person name="Munoz J.F."/>
            <person name="Stielow J.B."/>
        </authorList>
    </citation>
    <scope>NUCLEOTIDE SEQUENCE [LARGE SCALE GENOMIC DNA]</scope>
    <source>
        <strain evidence="7 8">CBS 136260</strain>
    </source>
</reference>
<sequence length="498" mass="54381">MFSRHNPPPSTPPARRRNNESQSPSVSRDFSTPSRSTAFPLRGLLVNGVWLCNCEPRRQAGRFQTKNGGRNHGRWFYTCPKPQGKRCNFFLWEDEAEIRESDMMKVLEGTGATDGATSPANTNTGGISSTGRGFVNRTPSRPLAQASIDSRTGLLTPRTGSKRNRDSEGGHSYGLSSVSAMGSPSKKSKGEHVFMKREDEDEADDDSFGWDDDLEGIVVEQLVSPDDSRKEKQAQDNFRPRTPRRSPGWFRDGQGLIISECEDEGALGDGGGDGSGSSKLHAHGDRNAAGFDDPFGPSPPSSRLFAPYHSSRDPPSTALSRFSTPQTTHSTFTHERTTATSPSCTTIADPFDLAAPSTPTPIRFNPTPLFHGDNQQELPATAPPILPSTSTSTTGPQKTGTIVSQTLSLLAKHDILMTPAAKRELVSLLNMEYLRTQGIIKGKDILRAAVQSRDAQIQRLRGRIEVLEAEREGFRLGRMSRDSPRFGTLEGAEERDKG</sequence>
<evidence type="ECO:0000313" key="8">
    <source>
        <dbReference type="Proteomes" id="UP000091918"/>
    </source>
</evidence>
<feature type="compositionally biased region" description="Polar residues" evidence="5">
    <location>
        <begin position="313"/>
        <end position="326"/>
    </location>
</feature>
<feature type="compositionally biased region" description="Low complexity" evidence="5">
    <location>
        <begin position="387"/>
        <end position="399"/>
    </location>
</feature>
<evidence type="ECO:0000259" key="6">
    <source>
        <dbReference type="PROSITE" id="PS51999"/>
    </source>
</evidence>
<proteinExistence type="predicted"/>
<dbReference type="AlphaFoldDB" id="A0A1B7NQV3"/>
<feature type="region of interest" description="Disordered" evidence="5">
    <location>
        <begin position="478"/>
        <end position="498"/>
    </location>
</feature>
<organism evidence="7 8">
    <name type="scientific">Emergomyces africanus</name>
    <dbReference type="NCBI Taxonomy" id="1955775"/>
    <lineage>
        <taxon>Eukaryota</taxon>
        <taxon>Fungi</taxon>
        <taxon>Dikarya</taxon>
        <taxon>Ascomycota</taxon>
        <taxon>Pezizomycotina</taxon>
        <taxon>Eurotiomycetes</taxon>
        <taxon>Eurotiomycetidae</taxon>
        <taxon>Onygenales</taxon>
        <taxon>Ajellomycetaceae</taxon>
        <taxon>Emergomyces</taxon>
    </lineage>
</organism>
<keyword evidence="8" id="KW-1185">Reference proteome</keyword>
<keyword evidence="2 4" id="KW-0863">Zinc-finger</keyword>
<feature type="compositionally biased region" description="Pro residues" evidence="5">
    <location>
        <begin position="1"/>
        <end position="12"/>
    </location>
</feature>
<dbReference type="InterPro" id="IPR010666">
    <property type="entry name" value="Znf_GRF"/>
</dbReference>
<feature type="region of interest" description="Disordered" evidence="5">
    <location>
        <begin position="1"/>
        <end position="34"/>
    </location>
</feature>
<gene>
    <name evidence="7" type="ORF">ACJ72_06694</name>
</gene>
<feature type="compositionally biased region" description="Polar residues" evidence="5">
    <location>
        <begin position="115"/>
        <end position="131"/>
    </location>
</feature>
<evidence type="ECO:0000256" key="5">
    <source>
        <dbReference type="SAM" id="MobiDB-lite"/>
    </source>
</evidence>
<dbReference type="EMBL" id="LGUA01001208">
    <property type="protein sequence ID" value="OAX78990.1"/>
    <property type="molecule type" value="Genomic_DNA"/>
</dbReference>
<evidence type="ECO:0000256" key="4">
    <source>
        <dbReference type="PROSITE-ProRule" id="PRU01343"/>
    </source>
</evidence>
<feature type="region of interest" description="Disordered" evidence="5">
    <location>
        <begin position="110"/>
        <end position="192"/>
    </location>
</feature>
<evidence type="ECO:0000256" key="3">
    <source>
        <dbReference type="ARBA" id="ARBA00022833"/>
    </source>
</evidence>
<feature type="compositionally biased region" description="Polar residues" evidence="5">
    <location>
        <begin position="20"/>
        <end position="34"/>
    </location>
</feature>
<feature type="domain" description="GRF-type" evidence="6">
    <location>
        <begin position="52"/>
        <end position="96"/>
    </location>
</feature>